<dbReference type="AlphaFoldDB" id="A0A0U5GP64"/>
<evidence type="ECO:0000313" key="6">
    <source>
        <dbReference type="EMBL" id="CEN60459.1"/>
    </source>
</evidence>
<name>A0A0U5GP64_ASPCI</name>
<dbReference type="PANTHER" id="PTHR11559">
    <property type="entry name" value="CARBOXYLESTERASE"/>
    <property type="match status" value="1"/>
</dbReference>
<dbReference type="SUPFAM" id="SSF53474">
    <property type="entry name" value="alpha/beta-Hydrolases"/>
    <property type="match status" value="1"/>
</dbReference>
<evidence type="ECO:0000256" key="3">
    <source>
        <dbReference type="RuleBase" id="RU361235"/>
    </source>
</evidence>
<evidence type="ECO:0000256" key="1">
    <source>
        <dbReference type="ARBA" id="ARBA00005964"/>
    </source>
</evidence>
<dbReference type="EMBL" id="CDMC01000002">
    <property type="protein sequence ID" value="CEN60459.1"/>
    <property type="molecule type" value="Genomic_DNA"/>
</dbReference>
<feature type="chain" id="PRO_5012091010" description="Carboxylic ester hydrolase" evidence="4">
    <location>
        <begin position="16"/>
        <end position="526"/>
    </location>
</feature>
<dbReference type="OrthoDB" id="408631at2759"/>
<gene>
    <name evidence="6" type="ORF">ASPCAL02897</name>
</gene>
<evidence type="ECO:0000313" key="7">
    <source>
        <dbReference type="Proteomes" id="UP000054771"/>
    </source>
</evidence>
<keyword evidence="7" id="KW-1185">Reference proteome</keyword>
<dbReference type="InterPro" id="IPR029058">
    <property type="entry name" value="AB_hydrolase_fold"/>
</dbReference>
<dbReference type="PROSITE" id="PS00122">
    <property type="entry name" value="CARBOXYLESTERASE_B_1"/>
    <property type="match status" value="1"/>
</dbReference>
<keyword evidence="2 3" id="KW-0378">Hydrolase</keyword>
<evidence type="ECO:0000256" key="4">
    <source>
        <dbReference type="SAM" id="SignalP"/>
    </source>
</evidence>
<dbReference type="InterPro" id="IPR019826">
    <property type="entry name" value="Carboxylesterase_B_AS"/>
</dbReference>
<dbReference type="OMA" id="GIMNSGN"/>
<dbReference type="Proteomes" id="UP000054771">
    <property type="component" value="Unassembled WGS sequence"/>
</dbReference>
<keyword evidence="4" id="KW-0732">Signal</keyword>
<dbReference type="Pfam" id="PF00135">
    <property type="entry name" value="COesterase"/>
    <property type="match status" value="1"/>
</dbReference>
<dbReference type="InterPro" id="IPR050309">
    <property type="entry name" value="Type-B_Carboxylest/Lipase"/>
</dbReference>
<dbReference type="InterPro" id="IPR002018">
    <property type="entry name" value="CarbesteraseB"/>
</dbReference>
<feature type="domain" description="Carboxylesterase type B" evidence="5">
    <location>
        <begin position="22"/>
        <end position="495"/>
    </location>
</feature>
<evidence type="ECO:0000259" key="5">
    <source>
        <dbReference type="Pfam" id="PF00135"/>
    </source>
</evidence>
<dbReference type="STRING" id="454130.A0A0U5GP64"/>
<dbReference type="EC" id="3.1.1.-" evidence="3"/>
<comment type="similarity">
    <text evidence="1 3">Belongs to the type-B carboxylesterase/lipase family.</text>
</comment>
<reference evidence="7" key="1">
    <citation type="journal article" date="2016" name="Genome Announc.">
        <title>Draft genome sequences of fungus Aspergillus calidoustus.</title>
        <authorList>
            <person name="Horn F."/>
            <person name="Linde J."/>
            <person name="Mattern D.J."/>
            <person name="Walther G."/>
            <person name="Guthke R."/>
            <person name="Scherlach K."/>
            <person name="Martin K."/>
            <person name="Brakhage A.A."/>
            <person name="Petzke L."/>
            <person name="Valiante V."/>
        </authorList>
    </citation>
    <scope>NUCLEOTIDE SEQUENCE [LARGE SCALE GENOMIC DNA]</scope>
    <source>
        <strain evidence="7">SF006504</strain>
    </source>
</reference>
<protein>
    <recommendedName>
        <fullName evidence="3">Carboxylic ester hydrolase</fullName>
        <ecNumber evidence="3">3.1.1.-</ecNumber>
    </recommendedName>
</protein>
<organism evidence="6 7">
    <name type="scientific">Aspergillus calidoustus</name>
    <dbReference type="NCBI Taxonomy" id="454130"/>
    <lineage>
        <taxon>Eukaryota</taxon>
        <taxon>Fungi</taxon>
        <taxon>Dikarya</taxon>
        <taxon>Ascomycota</taxon>
        <taxon>Pezizomycotina</taxon>
        <taxon>Eurotiomycetes</taxon>
        <taxon>Eurotiomycetidae</taxon>
        <taxon>Eurotiales</taxon>
        <taxon>Aspergillaceae</taxon>
        <taxon>Aspergillus</taxon>
        <taxon>Aspergillus subgen. Nidulantes</taxon>
    </lineage>
</organism>
<dbReference type="ESTHER" id="9euro-a0a0u5gp64">
    <property type="family name" value="Fungal_carboxylesterase_lipase"/>
</dbReference>
<accession>A0A0U5GP64</accession>
<sequence length="526" mass="56331">MKFLHHLAFAMAAMASPLEKRDPSVTIANGTIVGGTKGNVEFFKGIPFAQPPVGKLRFKHPVPYDSNFGTLKGTETAPLCIQGDGTGSEDCLKLLVLRPASRPAKKLPVVVFIHGGAFSGGGAEEGNDGTPLVEKSVSLGQPFIFVSIQYRLGLFGFLPGKEAIGNANLGLRDQRLAIEWVHDNIAAFGGDPDQVVLYGFSAGSMSTLDHTIINGGNAEGLFRGIVLGSGSVLPALDVDHPKAQDVYDTLASKVGCSSSANSLECLRSADAKTLQKAGYSLSTSYKHLGINLAWLPRPDPSDNFFPVSPDAAIRAGKFAKVPVLSGDTEDEGTLFALTQANITNNAQLASYISTFFPDYPQDAKTLVSKYPDDLGVSGSPYGTGLEGNVFGQFKRMASIFGDLAFIFQRRFHLQTVCNQVPCYSYINSALHGSTPLGSFHGSDGMVLLSGLSTVPAVTQQRTVLAFVSTLDPNGAGVSSPLIRWPKYTPNDAQIVLQEGFWNELGKDDFRATQYSYWSQNIAKFRL</sequence>
<evidence type="ECO:0000256" key="2">
    <source>
        <dbReference type="ARBA" id="ARBA00022801"/>
    </source>
</evidence>
<dbReference type="Gene3D" id="3.40.50.1820">
    <property type="entry name" value="alpha/beta hydrolase"/>
    <property type="match status" value="1"/>
</dbReference>
<dbReference type="GO" id="GO:0016787">
    <property type="term" value="F:hydrolase activity"/>
    <property type="evidence" value="ECO:0007669"/>
    <property type="project" value="UniProtKB-KW"/>
</dbReference>
<feature type="signal peptide" evidence="4">
    <location>
        <begin position="1"/>
        <end position="15"/>
    </location>
</feature>
<proteinExistence type="inferred from homology"/>